<keyword evidence="2" id="KW-1185">Reference proteome</keyword>
<gene>
    <name evidence="1" type="ORF">X801_10725</name>
</gene>
<evidence type="ECO:0000313" key="1">
    <source>
        <dbReference type="EMBL" id="OON13502.1"/>
    </source>
</evidence>
<proteinExistence type="predicted"/>
<reference evidence="1 2" key="1">
    <citation type="submission" date="2015-03" db="EMBL/GenBank/DDBJ databases">
        <title>Draft genome of the nematode, Opisthorchis viverrini.</title>
        <authorList>
            <person name="Mitreva M."/>
        </authorList>
    </citation>
    <scope>NUCLEOTIDE SEQUENCE [LARGE SCALE GENOMIC DNA]</scope>
    <source>
        <strain evidence="1">Khon Kaen</strain>
    </source>
</reference>
<dbReference type="AlphaFoldDB" id="A0A1S8WGB9"/>
<dbReference type="Proteomes" id="UP000243686">
    <property type="component" value="Unassembled WGS sequence"/>
</dbReference>
<name>A0A1S8WGB9_OPIVI</name>
<organism evidence="1 2">
    <name type="scientific">Opisthorchis viverrini</name>
    <name type="common">Southeast Asian liver fluke</name>
    <dbReference type="NCBI Taxonomy" id="6198"/>
    <lineage>
        <taxon>Eukaryota</taxon>
        <taxon>Metazoa</taxon>
        <taxon>Spiralia</taxon>
        <taxon>Lophotrochozoa</taxon>
        <taxon>Platyhelminthes</taxon>
        <taxon>Trematoda</taxon>
        <taxon>Digenea</taxon>
        <taxon>Opisthorchiida</taxon>
        <taxon>Opisthorchiata</taxon>
        <taxon>Opisthorchiidae</taxon>
        <taxon>Opisthorchis</taxon>
    </lineage>
</organism>
<dbReference type="EMBL" id="KV907363">
    <property type="protein sequence ID" value="OON13502.1"/>
    <property type="molecule type" value="Genomic_DNA"/>
</dbReference>
<feature type="non-terminal residue" evidence="1">
    <location>
        <position position="1"/>
    </location>
</feature>
<protein>
    <submittedName>
        <fullName evidence="1">Uncharacterized protein</fullName>
    </submittedName>
</protein>
<feature type="non-terminal residue" evidence="1">
    <location>
        <position position="686"/>
    </location>
</feature>
<accession>A0A1S8WGB9</accession>
<evidence type="ECO:0000313" key="2">
    <source>
        <dbReference type="Proteomes" id="UP000243686"/>
    </source>
</evidence>
<sequence length="686" mass="75108">YVAVQDAAAERDLVSGIQTRGIEVVSHLKILQVGDGTEKIQQICDTEEPFLTADIQAATNLQFSEFYSHSRSLFNYVCSSNAPFAFGRCSYVRVDLILPNGYLLLLQAIQTMDNPNSEVSCCPHPFLPPSIYDIGPDGISVTENVHGGLDTPTSLGPQPMTALMRQESCSHRNCELPPVPDGSEPKPLSRETIKEICQKRACLPSEKFNMLAPYKRVSLQQTRTVIADRPLFHLLPVHHPSAKMPLQHAVIDEQQSESDGLYASVGHSGSTAIRDSAVPHRTSVVDSVHAPYYSSVSSMIAPNEYGDTSEDSVLRFHSHPTPQTSQIDNLYARVKPRFERAPVSGRLPREPNAPFVHAQTSAPGCSSAGPESWPSSTSSNQLNVRSVFFPATTQHNVVPLPFISPPPEPLPDGNNYGKISVRESLASLRARKAFPILEMSPFGEHPPPNITLTGQSEYEHVSGSASDTNNSTYEFTPQPTVYSGVRAFEAYATHGDIQDEQHLSDAYAELPAQPPLPERGYDQCEIGLVNRNRTFRTYFGSDNHSGTVGPSSTSSNQLNVRSVFFPATTQHNVVPLPFISPPPEPLPDGNNYGKISVRESLASLRARKAFPILEMSPFGEHPPPNITLTGQSEYEHVSGSASDTNNSTYEFTPQPTVYSGVRAFEAYATHGDIQDEQHLSDAYAEL</sequence>